<gene>
    <name evidence="2" type="ORF">AOC25_02265</name>
</gene>
<dbReference type="InterPro" id="IPR011042">
    <property type="entry name" value="6-blade_b-propeller_TolB-like"/>
</dbReference>
<dbReference type="AlphaFoldDB" id="A0AAC9IT79"/>
<proteinExistence type="predicted"/>
<dbReference type="InterPro" id="IPR012938">
    <property type="entry name" value="Glc/Sorbosone_DH"/>
</dbReference>
<accession>A0AAC9IT79</accession>
<organism evidence="2 3">
    <name type="scientific">Polynucleobacter asymbioticus</name>
    <dbReference type="NCBI Taxonomy" id="576611"/>
    <lineage>
        <taxon>Bacteria</taxon>
        <taxon>Pseudomonadati</taxon>
        <taxon>Pseudomonadota</taxon>
        <taxon>Betaproteobacteria</taxon>
        <taxon>Burkholderiales</taxon>
        <taxon>Burkholderiaceae</taxon>
        <taxon>Polynucleobacter</taxon>
    </lineage>
</organism>
<protein>
    <submittedName>
        <fullName evidence="2">Sorbosone dehydrogenase</fullName>
    </submittedName>
</protein>
<evidence type="ECO:0000259" key="1">
    <source>
        <dbReference type="Pfam" id="PF07995"/>
    </source>
</evidence>
<dbReference type="Gene3D" id="2.120.10.30">
    <property type="entry name" value="TolB, C-terminal domain"/>
    <property type="match status" value="1"/>
</dbReference>
<evidence type="ECO:0000313" key="2">
    <source>
        <dbReference type="EMBL" id="APC02299.1"/>
    </source>
</evidence>
<evidence type="ECO:0000313" key="3">
    <source>
        <dbReference type="Proteomes" id="UP000182060"/>
    </source>
</evidence>
<dbReference type="PANTHER" id="PTHR33546:SF1">
    <property type="entry name" value="LARGE, MULTIFUNCTIONAL SECRETED PROTEIN"/>
    <property type="match status" value="1"/>
</dbReference>
<dbReference type="SUPFAM" id="SSF50952">
    <property type="entry name" value="Soluble quinoprotein glucose dehydrogenase"/>
    <property type="match status" value="1"/>
</dbReference>
<sequence>MPADEIPTSKLKVPAGFKIELWASGMPNGRSMTESPSGTVYVGTRFTGNVYAVVTKNGKREVKTIAKGLHRPNGVAFSNGSLYVAELSRIIRYDNIEQNLDNPPAPVVVFDALPKDEPHGWKFMTLSPDGKYLYFQIGTPANIVVPPYTHAAIVRLNLKTNILEYVATGVRNSVGMDFQKGTKELWFTNNGRDWADENLPNDTLNRLARPKGMNFGYPFCHQGDFLDPEFGKGRSCEEFDKPEMNLGAHVAALGMRFYNGNMFPAEYKGNIFIAEHGSWNKTKKTGYQVVRVVLDGKNKPVKLEPFITGWLDGENFWGRPVDVQMLKDGSMLVSDDETGAIFRVSYGK</sequence>
<name>A0AAC9IT79_9BURK</name>
<reference evidence="2" key="1">
    <citation type="journal article" date="2017" name="Appl. Environ. Microbiol.">
        <title>Microdiversification of a pelagic Polynucleobacter species is mainly driven by acquisition of genomic islands from a partially interspecific gene pool.</title>
        <authorList>
            <person name="Hoetzinger M."/>
            <person name="Hahn M.W."/>
            <person name="Jezberova J."/>
            <person name="Schmidt J."/>
            <person name="Koll U."/>
        </authorList>
    </citation>
    <scope>NUCLEOTIDE SEQUENCE</scope>
    <source>
        <strain evidence="2">MWH-RechtKol4</strain>
    </source>
</reference>
<dbReference type="Proteomes" id="UP000182060">
    <property type="component" value="Chromosome"/>
</dbReference>
<dbReference type="PANTHER" id="PTHR33546">
    <property type="entry name" value="LARGE, MULTIFUNCTIONAL SECRETED PROTEIN-RELATED"/>
    <property type="match status" value="1"/>
</dbReference>
<dbReference type="InterPro" id="IPR011041">
    <property type="entry name" value="Quinoprot_gluc/sorb_DH_b-prop"/>
</dbReference>
<dbReference type="Pfam" id="PF07995">
    <property type="entry name" value="GSDH"/>
    <property type="match status" value="1"/>
</dbReference>
<feature type="domain" description="Glucose/Sorbosone dehydrogenase" evidence="1">
    <location>
        <begin position="167"/>
        <end position="342"/>
    </location>
</feature>
<dbReference type="EMBL" id="CP015017">
    <property type="protein sequence ID" value="APC02299.1"/>
    <property type="molecule type" value="Genomic_DNA"/>
</dbReference>